<evidence type="ECO:0000313" key="7">
    <source>
        <dbReference type="EMBL" id="ABK52203.1"/>
    </source>
</evidence>
<dbReference type="Pfam" id="PF08240">
    <property type="entry name" value="ADH_N"/>
    <property type="match status" value="1"/>
</dbReference>
<dbReference type="FunCoup" id="A0LRZ3">
    <property type="interactions" value="251"/>
</dbReference>
<accession>A0LRZ3</accession>
<dbReference type="SUPFAM" id="SSF50129">
    <property type="entry name" value="GroES-like"/>
    <property type="match status" value="1"/>
</dbReference>
<dbReference type="PANTHER" id="PTHR43401:SF2">
    <property type="entry name" value="L-THREONINE 3-DEHYDROGENASE"/>
    <property type="match status" value="1"/>
</dbReference>
<dbReference type="GO" id="GO:0046872">
    <property type="term" value="F:metal ion binding"/>
    <property type="evidence" value="ECO:0007669"/>
    <property type="project" value="UniProtKB-KW"/>
</dbReference>
<keyword evidence="4" id="KW-0560">Oxidoreductase</keyword>
<dbReference type="Gene3D" id="3.40.50.720">
    <property type="entry name" value="NAD(P)-binding Rossmann-like Domain"/>
    <property type="match status" value="1"/>
</dbReference>
<dbReference type="PANTHER" id="PTHR43401">
    <property type="entry name" value="L-THREONINE 3-DEHYDROGENASE"/>
    <property type="match status" value="1"/>
</dbReference>
<dbReference type="STRING" id="351607.Acel_0429"/>
<dbReference type="Gene3D" id="3.90.180.10">
    <property type="entry name" value="Medium-chain alcohol dehydrogenases, catalytic domain"/>
    <property type="match status" value="1"/>
</dbReference>
<dbReference type="EMBL" id="CP000481">
    <property type="protein sequence ID" value="ABK52203.1"/>
    <property type="molecule type" value="Genomic_DNA"/>
</dbReference>
<evidence type="ECO:0000256" key="2">
    <source>
        <dbReference type="ARBA" id="ARBA00022723"/>
    </source>
</evidence>
<keyword evidence="2" id="KW-0479">Metal-binding</keyword>
<feature type="domain" description="Glucose dehydrogenase C-terminal" evidence="6">
    <location>
        <begin position="141"/>
        <end position="318"/>
    </location>
</feature>
<dbReference type="GO" id="GO:0016491">
    <property type="term" value="F:oxidoreductase activity"/>
    <property type="evidence" value="ECO:0007669"/>
    <property type="project" value="UniProtKB-KW"/>
</dbReference>
<organism evidence="7 8">
    <name type="scientific">Acidothermus cellulolyticus (strain ATCC 43068 / DSM 8971 / 11B)</name>
    <dbReference type="NCBI Taxonomy" id="351607"/>
    <lineage>
        <taxon>Bacteria</taxon>
        <taxon>Bacillati</taxon>
        <taxon>Actinomycetota</taxon>
        <taxon>Actinomycetes</taxon>
        <taxon>Acidothermales</taxon>
        <taxon>Acidothermaceae</taxon>
        <taxon>Acidothermus</taxon>
    </lineage>
</organism>
<dbReference type="Pfam" id="PF16912">
    <property type="entry name" value="Glu_dehyd_C"/>
    <property type="match status" value="1"/>
</dbReference>
<dbReference type="KEGG" id="ace:Acel_0429"/>
<evidence type="ECO:0000256" key="1">
    <source>
        <dbReference type="ARBA" id="ARBA00001947"/>
    </source>
</evidence>
<name>A0LRZ3_ACIC1</name>
<dbReference type="InterPro" id="IPR031640">
    <property type="entry name" value="Glu_dehyd_C"/>
</dbReference>
<sequence>MTMRALLVREPGAIELAEVADPVPGAEEVLVRPTLVGICGTDVDIVDGRVDPLFIRYPMVLGHEWTGVVAEPGRGGLAAGTRVVVEGIVPCGRCTACAAGATNRCDTYDELGFTRYGAAAELVRAPAHLVHPLAPQVSEESAVLTEPASVVFTGLSRVSPVPGWRVLVIGDGTIGLLAARLAHLWSPSEVTLLGRRTEQAGLAASAGADQFTVDTEAVPAGHFDLVVEAAGSAAAVRTAFAAVRRGGVVLLLGYLGGPPGAELPVDDVVNGDLTIAGSFGYTRTAWRRVVDLLNAGSVDLGFLVTHRFPLQAYAAAFAALREGSGSRAKVALIPAG</sequence>
<dbReference type="HOGENOM" id="CLU_026673_11_0_11"/>
<dbReference type="eggNOG" id="COG1063">
    <property type="taxonomic scope" value="Bacteria"/>
</dbReference>
<evidence type="ECO:0000259" key="5">
    <source>
        <dbReference type="Pfam" id="PF08240"/>
    </source>
</evidence>
<keyword evidence="3" id="KW-0862">Zinc</keyword>
<dbReference type="InterPro" id="IPR013154">
    <property type="entry name" value="ADH-like_N"/>
</dbReference>
<dbReference type="Proteomes" id="UP000008221">
    <property type="component" value="Chromosome"/>
</dbReference>
<reference evidence="7 8" key="1">
    <citation type="journal article" date="2009" name="Genome Res.">
        <title>Complete genome of the cellulolytic thermophile Acidothermus cellulolyticus 11B provides insights into its ecophysiological and evolutionary adaptations.</title>
        <authorList>
            <person name="Barabote R.D."/>
            <person name="Xie G."/>
            <person name="Leu D.H."/>
            <person name="Normand P."/>
            <person name="Necsulea A."/>
            <person name="Daubin V."/>
            <person name="Medigue C."/>
            <person name="Adney W.S."/>
            <person name="Xu X.C."/>
            <person name="Lapidus A."/>
            <person name="Parales R.E."/>
            <person name="Detter C."/>
            <person name="Pujic P."/>
            <person name="Bruce D."/>
            <person name="Lavire C."/>
            <person name="Challacombe J.F."/>
            <person name="Brettin T.S."/>
            <person name="Berry A.M."/>
        </authorList>
    </citation>
    <scope>NUCLEOTIDE SEQUENCE [LARGE SCALE GENOMIC DNA]</scope>
    <source>
        <strain evidence="8">ATCC 43068 / DSM 8971 / 11B</strain>
    </source>
</reference>
<dbReference type="InParanoid" id="A0LRZ3"/>
<evidence type="ECO:0000313" key="8">
    <source>
        <dbReference type="Proteomes" id="UP000008221"/>
    </source>
</evidence>
<dbReference type="InterPro" id="IPR011032">
    <property type="entry name" value="GroES-like_sf"/>
</dbReference>
<feature type="domain" description="Alcohol dehydrogenase-like N-terminal" evidence="5">
    <location>
        <begin position="25"/>
        <end position="133"/>
    </location>
</feature>
<dbReference type="InterPro" id="IPR036291">
    <property type="entry name" value="NAD(P)-bd_dom_sf"/>
</dbReference>
<dbReference type="AlphaFoldDB" id="A0LRZ3"/>
<evidence type="ECO:0000256" key="4">
    <source>
        <dbReference type="ARBA" id="ARBA00023002"/>
    </source>
</evidence>
<protein>
    <submittedName>
        <fullName evidence="7">Alcohol dehydrogenase GroES domain protein</fullName>
    </submittedName>
</protein>
<gene>
    <name evidence="7" type="ordered locus">Acel_0429</name>
</gene>
<comment type="cofactor">
    <cofactor evidence="1">
        <name>Zn(2+)</name>
        <dbReference type="ChEBI" id="CHEBI:29105"/>
    </cofactor>
</comment>
<dbReference type="SUPFAM" id="SSF51735">
    <property type="entry name" value="NAD(P)-binding Rossmann-fold domains"/>
    <property type="match status" value="1"/>
</dbReference>
<evidence type="ECO:0000256" key="3">
    <source>
        <dbReference type="ARBA" id="ARBA00022833"/>
    </source>
</evidence>
<evidence type="ECO:0000259" key="6">
    <source>
        <dbReference type="Pfam" id="PF16912"/>
    </source>
</evidence>
<proteinExistence type="predicted"/>
<keyword evidence="8" id="KW-1185">Reference proteome</keyword>
<dbReference type="InterPro" id="IPR050129">
    <property type="entry name" value="Zn_alcohol_dh"/>
</dbReference>